<reference evidence="2" key="1">
    <citation type="journal article" date="2014" name="Int. J. Syst. Evol. Microbiol.">
        <title>Complete genome sequence of Corynebacterium casei LMG S-19264T (=DSM 44701T), isolated from a smear-ripened cheese.</title>
        <authorList>
            <consortium name="US DOE Joint Genome Institute (JGI-PGF)"/>
            <person name="Walter F."/>
            <person name="Albersmeier A."/>
            <person name="Kalinowski J."/>
            <person name="Ruckert C."/>
        </authorList>
    </citation>
    <scope>NUCLEOTIDE SEQUENCE</scope>
    <source>
        <strain evidence="2">VKM B-2347</strain>
    </source>
</reference>
<protein>
    <recommendedName>
        <fullName evidence="4">SH3 domain-containing protein</fullName>
    </recommendedName>
</protein>
<evidence type="ECO:0000256" key="1">
    <source>
        <dbReference type="SAM" id="SignalP"/>
    </source>
</evidence>
<evidence type="ECO:0008006" key="4">
    <source>
        <dbReference type="Google" id="ProtNLM"/>
    </source>
</evidence>
<dbReference type="EMBL" id="BSFI01000002">
    <property type="protein sequence ID" value="GLK66807.1"/>
    <property type="molecule type" value="Genomic_DNA"/>
</dbReference>
<reference evidence="2" key="2">
    <citation type="submission" date="2023-01" db="EMBL/GenBank/DDBJ databases">
        <authorList>
            <person name="Sun Q."/>
            <person name="Evtushenko L."/>
        </authorList>
    </citation>
    <scope>NUCLEOTIDE SEQUENCE</scope>
    <source>
        <strain evidence="2">VKM B-2347</strain>
    </source>
</reference>
<evidence type="ECO:0000313" key="3">
    <source>
        <dbReference type="Proteomes" id="UP001143372"/>
    </source>
</evidence>
<feature type="chain" id="PRO_5040755878" description="SH3 domain-containing protein" evidence="1">
    <location>
        <begin position="24"/>
        <end position="91"/>
    </location>
</feature>
<gene>
    <name evidence="2" type="ORF">GCM10008179_04450</name>
</gene>
<dbReference type="Proteomes" id="UP001143372">
    <property type="component" value="Unassembled WGS sequence"/>
</dbReference>
<comment type="caution">
    <text evidence="2">The sequence shown here is derived from an EMBL/GenBank/DDBJ whole genome shotgun (WGS) entry which is preliminary data.</text>
</comment>
<feature type="signal peptide" evidence="1">
    <location>
        <begin position="1"/>
        <end position="23"/>
    </location>
</feature>
<keyword evidence="3" id="KW-1185">Reference proteome</keyword>
<dbReference type="AlphaFoldDB" id="A0A9W6MUC5"/>
<proteinExistence type="predicted"/>
<accession>A0A9W6MUC5</accession>
<evidence type="ECO:0000313" key="2">
    <source>
        <dbReference type="EMBL" id="GLK66807.1"/>
    </source>
</evidence>
<name>A0A9W6MUC5_9HYPH</name>
<organism evidence="2 3">
    <name type="scientific">Hansschlegelia plantiphila</name>
    <dbReference type="NCBI Taxonomy" id="374655"/>
    <lineage>
        <taxon>Bacteria</taxon>
        <taxon>Pseudomonadati</taxon>
        <taxon>Pseudomonadota</taxon>
        <taxon>Alphaproteobacteria</taxon>
        <taxon>Hyphomicrobiales</taxon>
        <taxon>Methylopilaceae</taxon>
        <taxon>Hansschlegelia</taxon>
    </lineage>
</organism>
<dbReference type="RefSeq" id="WP_271167068.1">
    <property type="nucleotide sequence ID" value="NZ_BSFI01000002.1"/>
</dbReference>
<keyword evidence="1" id="KW-0732">Signal</keyword>
<sequence>MKVSTASGAAAALALTLALGGDASEERPMALETVGPVELRVAPDGGAPGRGTLAAGTPVTVAVRQGGWTLLRSGAQWGWAVEPELRATSKR</sequence>